<dbReference type="Pfam" id="PF12028">
    <property type="entry name" value="DUF3515"/>
    <property type="match status" value="1"/>
</dbReference>
<evidence type="ECO:0000256" key="1">
    <source>
        <dbReference type="SAM" id="SignalP"/>
    </source>
</evidence>
<proteinExistence type="predicted"/>
<feature type="chain" id="PRO_5045420414" evidence="1">
    <location>
        <begin position="29"/>
        <end position="164"/>
    </location>
</feature>
<dbReference type="EMBL" id="JBIRWE010000002">
    <property type="protein sequence ID" value="MFI1963633.1"/>
    <property type="molecule type" value="Genomic_DNA"/>
</dbReference>
<evidence type="ECO:0000313" key="2">
    <source>
        <dbReference type="EMBL" id="MFI1963633.1"/>
    </source>
</evidence>
<comment type="caution">
    <text evidence="2">The sequence shown here is derived from an EMBL/GenBank/DDBJ whole genome shotgun (WGS) entry which is preliminary data.</text>
</comment>
<keyword evidence="3" id="KW-1185">Reference proteome</keyword>
<evidence type="ECO:0000313" key="3">
    <source>
        <dbReference type="Proteomes" id="UP001611548"/>
    </source>
</evidence>
<dbReference type="RefSeq" id="WP_055472352.1">
    <property type="nucleotide sequence ID" value="NZ_JBEZHZ010000066.1"/>
</dbReference>
<dbReference type="Proteomes" id="UP001611548">
    <property type="component" value="Unassembled WGS sequence"/>
</dbReference>
<gene>
    <name evidence="2" type="ORF">ACH429_05750</name>
</gene>
<accession>A0ABW7UMF4</accession>
<organism evidence="2 3">
    <name type="scientific">Streptomyces pathocidini</name>
    <dbReference type="NCBI Taxonomy" id="1650571"/>
    <lineage>
        <taxon>Bacteria</taxon>
        <taxon>Bacillati</taxon>
        <taxon>Actinomycetota</taxon>
        <taxon>Actinomycetes</taxon>
        <taxon>Kitasatosporales</taxon>
        <taxon>Streptomycetaceae</taxon>
        <taxon>Streptomyces</taxon>
    </lineage>
</organism>
<sequence>MSVLPRRPFRLTSVLLATALAGTAGCSAGGSGSRPVPTPSAQAAGFCRALHERLPRTLDGLERDSAGPDSDFAADWGDPAVQLRCGVERPELLTPGSEHYNPTAEAVEVDGVTWLLEKQDDGYRFTTTGRKAFVEVTVPGKYAPETGVLTEFAAPVEKTVPSEL</sequence>
<keyword evidence="1" id="KW-0732">Signal</keyword>
<dbReference type="PROSITE" id="PS51257">
    <property type="entry name" value="PROKAR_LIPOPROTEIN"/>
    <property type="match status" value="1"/>
</dbReference>
<feature type="signal peptide" evidence="1">
    <location>
        <begin position="1"/>
        <end position="28"/>
    </location>
</feature>
<dbReference type="InterPro" id="IPR021903">
    <property type="entry name" value="DUF3515"/>
</dbReference>
<protein>
    <submittedName>
        <fullName evidence="2">DUF3515 domain-containing protein</fullName>
    </submittedName>
</protein>
<reference evidence="2 3" key="1">
    <citation type="submission" date="2024-10" db="EMBL/GenBank/DDBJ databases">
        <title>The Natural Products Discovery Center: Release of the First 8490 Sequenced Strains for Exploring Actinobacteria Biosynthetic Diversity.</title>
        <authorList>
            <person name="Kalkreuter E."/>
            <person name="Kautsar S.A."/>
            <person name="Yang D."/>
            <person name="Bader C.D."/>
            <person name="Teijaro C.N."/>
            <person name="Fluegel L."/>
            <person name="Davis C.M."/>
            <person name="Simpson J.R."/>
            <person name="Lauterbach L."/>
            <person name="Steele A.D."/>
            <person name="Gui C."/>
            <person name="Meng S."/>
            <person name="Li G."/>
            <person name="Viehrig K."/>
            <person name="Ye F."/>
            <person name="Su P."/>
            <person name="Kiefer A.F."/>
            <person name="Nichols A."/>
            <person name="Cepeda A.J."/>
            <person name="Yan W."/>
            <person name="Fan B."/>
            <person name="Jiang Y."/>
            <person name="Adhikari A."/>
            <person name="Zheng C.-J."/>
            <person name="Schuster L."/>
            <person name="Cowan T.M."/>
            <person name="Smanski M.J."/>
            <person name="Chevrette M.G."/>
            <person name="De Carvalho L.P.S."/>
            <person name="Shen B."/>
        </authorList>
    </citation>
    <scope>NUCLEOTIDE SEQUENCE [LARGE SCALE GENOMIC DNA]</scope>
    <source>
        <strain evidence="2 3">NPDC020327</strain>
    </source>
</reference>
<name>A0ABW7UMF4_9ACTN</name>